<dbReference type="SMART" id="SM00028">
    <property type="entry name" value="TPR"/>
    <property type="match status" value="6"/>
</dbReference>
<keyword evidence="6" id="KW-1185">Reference proteome</keyword>
<dbReference type="Pfam" id="PF13650">
    <property type="entry name" value="Asp_protease_2"/>
    <property type="match status" value="1"/>
</dbReference>
<dbReference type="InterPro" id="IPR021109">
    <property type="entry name" value="Peptidase_aspartic_dom_sf"/>
</dbReference>
<keyword evidence="4" id="KW-0472">Membrane</keyword>
<dbReference type="Pfam" id="PF13181">
    <property type="entry name" value="TPR_8"/>
    <property type="match status" value="1"/>
</dbReference>
<dbReference type="SUPFAM" id="SSF48452">
    <property type="entry name" value="TPR-like"/>
    <property type="match status" value="2"/>
</dbReference>
<evidence type="ECO:0000313" key="6">
    <source>
        <dbReference type="Proteomes" id="UP000030700"/>
    </source>
</evidence>
<dbReference type="InterPro" id="IPR011990">
    <property type="entry name" value="TPR-like_helical_dom_sf"/>
</dbReference>
<dbReference type="InterPro" id="IPR051012">
    <property type="entry name" value="CellSynth/LPSAsmb/PSIAsmb"/>
</dbReference>
<evidence type="ECO:0000256" key="1">
    <source>
        <dbReference type="ARBA" id="ARBA00022737"/>
    </source>
</evidence>
<accession>A0A081BMA5</accession>
<keyword evidence="1" id="KW-0677">Repeat</keyword>
<feature type="repeat" description="TPR" evidence="3">
    <location>
        <begin position="271"/>
        <end position="304"/>
    </location>
</feature>
<dbReference type="CDD" id="cd05483">
    <property type="entry name" value="retropepsin_like_bacteria"/>
    <property type="match status" value="1"/>
</dbReference>
<dbReference type="PANTHER" id="PTHR45586:SF1">
    <property type="entry name" value="LIPOPOLYSACCHARIDE ASSEMBLY PROTEIN B"/>
    <property type="match status" value="1"/>
</dbReference>
<dbReference type="Pfam" id="PF07719">
    <property type="entry name" value="TPR_2"/>
    <property type="match status" value="1"/>
</dbReference>
<feature type="repeat" description="TPR" evidence="3">
    <location>
        <begin position="48"/>
        <end position="81"/>
    </location>
</feature>
<evidence type="ECO:0000256" key="4">
    <source>
        <dbReference type="SAM" id="Phobius"/>
    </source>
</evidence>
<dbReference type="PROSITE" id="PS50005">
    <property type="entry name" value="TPR"/>
    <property type="match status" value="2"/>
</dbReference>
<dbReference type="Gene3D" id="1.25.40.10">
    <property type="entry name" value="Tetratricopeptide repeat domain"/>
    <property type="match status" value="2"/>
</dbReference>
<keyword evidence="2 3" id="KW-0802">TPR repeat</keyword>
<protein>
    <submittedName>
        <fullName evidence="5">TPR repeat protein</fullName>
    </submittedName>
</protein>
<dbReference type="HOGENOM" id="CLU_548211_0_0_0"/>
<dbReference type="PANTHER" id="PTHR45586">
    <property type="entry name" value="TPR REPEAT-CONTAINING PROTEIN PA4667"/>
    <property type="match status" value="1"/>
</dbReference>
<dbReference type="Pfam" id="PF13432">
    <property type="entry name" value="TPR_16"/>
    <property type="match status" value="1"/>
</dbReference>
<dbReference type="EMBL" id="DF820457">
    <property type="protein sequence ID" value="GAK51521.1"/>
    <property type="molecule type" value="Genomic_DNA"/>
</dbReference>
<proteinExistence type="predicted"/>
<keyword evidence="4" id="KW-1133">Transmembrane helix</keyword>
<dbReference type="AlphaFoldDB" id="A0A081BMA5"/>
<dbReference type="Gene3D" id="2.40.70.10">
    <property type="entry name" value="Acid Proteases"/>
    <property type="match status" value="1"/>
</dbReference>
<keyword evidence="4" id="KW-0812">Transmembrane</keyword>
<organism evidence="5">
    <name type="scientific">Candidatus Moduliflexus flocculans</name>
    <dbReference type="NCBI Taxonomy" id="1499966"/>
    <lineage>
        <taxon>Bacteria</taxon>
        <taxon>Candidatus Moduliflexota</taxon>
        <taxon>Candidatus Moduliflexia</taxon>
        <taxon>Candidatus Moduliflexales</taxon>
        <taxon>Candidatus Moduliflexaceae</taxon>
    </lineage>
</organism>
<dbReference type="InterPro" id="IPR013105">
    <property type="entry name" value="TPR_2"/>
</dbReference>
<reference evidence="5" key="1">
    <citation type="journal article" date="2015" name="PeerJ">
        <title>First genomic representation of candidate bacterial phylum KSB3 points to enhanced environmental sensing as a trigger of wastewater bulking.</title>
        <authorList>
            <person name="Sekiguchi Y."/>
            <person name="Ohashi A."/>
            <person name="Parks D.H."/>
            <person name="Yamauchi T."/>
            <person name="Tyson G.W."/>
            <person name="Hugenholtz P."/>
        </authorList>
    </citation>
    <scope>NUCLEOTIDE SEQUENCE [LARGE SCALE GENOMIC DNA]</scope>
</reference>
<dbReference type="InterPro" id="IPR034122">
    <property type="entry name" value="Retropepsin-like_bacterial"/>
</dbReference>
<dbReference type="PROSITE" id="PS50293">
    <property type="entry name" value="TPR_REGION"/>
    <property type="match status" value="1"/>
</dbReference>
<name>A0A081BMA5_9BACT</name>
<dbReference type="InterPro" id="IPR019734">
    <property type="entry name" value="TPR_rpt"/>
</dbReference>
<dbReference type="Proteomes" id="UP000030700">
    <property type="component" value="Unassembled WGS sequence"/>
</dbReference>
<feature type="transmembrane region" description="Helical" evidence="4">
    <location>
        <begin position="20"/>
        <end position="39"/>
    </location>
</feature>
<gene>
    <name evidence="5" type="ORF">U14_02766</name>
</gene>
<evidence type="ECO:0000313" key="5">
    <source>
        <dbReference type="EMBL" id="GAK51521.1"/>
    </source>
</evidence>
<sequence>MKPFRQWLDRAMFVCRAHPVRSGSVLFVVVLLISMLFLWPGGAHDRAAAESLRKAQAYKDLKQYQKAEESFRAALNQDPAYIDARMEYGKFLYAQRRFRDGLKQFLALNGQGEDNYKLSALIGYGYEQCRHRPQAERWYRRAIEQDPNLTDTRLRLADMLEAQGRRQNAAELLREVLKINPFADDAEELEARSQLLTQADNPDAHYALADMYIRAGRISQGTQEYQAAVPFEEHDPHAMVEFAIFCLKRNQFATALTYFQKARDAGLDAQLEVRAGMGKAYEKLGKFTEAAQEYQAALQIDPEWHTLRLRIADILKKAGNPAAAANELEQIFYLSKHSTAFQLGTGVFPSVNALWEEILRLRGESSVKTILELLPSDRYPALIPAVANQAASVTLMVEPQAEYTILSAPLAERLGLTITPETSEVRFTLNGMLYSAPLVNLPSLKVGTLEVRNIPTLILNLSMYPGIDGLLGQSFLKHFRMEINYPDRLFLLTKMFS</sequence>
<evidence type="ECO:0000256" key="2">
    <source>
        <dbReference type="ARBA" id="ARBA00022803"/>
    </source>
</evidence>
<dbReference type="STRING" id="1499966.U14_02766"/>
<evidence type="ECO:0000256" key="3">
    <source>
        <dbReference type="PROSITE-ProRule" id="PRU00339"/>
    </source>
</evidence>